<dbReference type="Proteomes" id="UP000887575">
    <property type="component" value="Unassembled WGS sequence"/>
</dbReference>
<evidence type="ECO:0000256" key="1">
    <source>
        <dbReference type="SAM" id="SignalP"/>
    </source>
</evidence>
<dbReference type="WBParaSite" id="MBELARI_LOCUS20036">
    <property type="protein sequence ID" value="MBELARI_LOCUS20036"/>
    <property type="gene ID" value="MBELARI_LOCUS20036"/>
</dbReference>
<sequence>MLWFLLCSLATVILGQAEFGREAPPPKAKSGLSKSDLELLQIGNPFSMSHFYSEDAITSAQNPAVPWYSGLPGMPFLKKLQQNNKHLGFRVIPGVDGSVYVPSYYPNYTPFMGQPVLTPVFPHGK</sequence>
<feature type="signal peptide" evidence="1">
    <location>
        <begin position="1"/>
        <end position="17"/>
    </location>
</feature>
<proteinExistence type="predicted"/>
<evidence type="ECO:0000313" key="3">
    <source>
        <dbReference type="WBParaSite" id="MBELARI_LOCUS20036"/>
    </source>
</evidence>
<feature type="chain" id="PRO_5042113195" evidence="1">
    <location>
        <begin position="18"/>
        <end position="125"/>
    </location>
</feature>
<accession>A0AAF3F0L1</accession>
<organism evidence="2 3">
    <name type="scientific">Mesorhabditis belari</name>
    <dbReference type="NCBI Taxonomy" id="2138241"/>
    <lineage>
        <taxon>Eukaryota</taxon>
        <taxon>Metazoa</taxon>
        <taxon>Ecdysozoa</taxon>
        <taxon>Nematoda</taxon>
        <taxon>Chromadorea</taxon>
        <taxon>Rhabditida</taxon>
        <taxon>Rhabditina</taxon>
        <taxon>Rhabditomorpha</taxon>
        <taxon>Rhabditoidea</taxon>
        <taxon>Rhabditidae</taxon>
        <taxon>Mesorhabditinae</taxon>
        <taxon>Mesorhabditis</taxon>
    </lineage>
</organism>
<protein>
    <submittedName>
        <fullName evidence="3">Uncharacterized protein</fullName>
    </submittedName>
</protein>
<reference evidence="3" key="1">
    <citation type="submission" date="2024-02" db="UniProtKB">
        <authorList>
            <consortium name="WormBaseParasite"/>
        </authorList>
    </citation>
    <scope>IDENTIFICATION</scope>
</reference>
<dbReference type="AlphaFoldDB" id="A0AAF3F0L1"/>
<evidence type="ECO:0000313" key="2">
    <source>
        <dbReference type="Proteomes" id="UP000887575"/>
    </source>
</evidence>
<keyword evidence="1" id="KW-0732">Signal</keyword>
<name>A0AAF3F0L1_9BILA</name>
<keyword evidence="2" id="KW-1185">Reference proteome</keyword>